<feature type="compositionally biased region" description="Basic and acidic residues" evidence="1">
    <location>
        <begin position="354"/>
        <end position="369"/>
    </location>
</feature>
<feature type="compositionally biased region" description="Basic and acidic residues" evidence="1">
    <location>
        <begin position="314"/>
        <end position="331"/>
    </location>
</feature>
<dbReference type="EMBL" id="JAATWM020000007">
    <property type="protein sequence ID" value="KAF9879411.1"/>
    <property type="molecule type" value="Genomic_DNA"/>
</dbReference>
<evidence type="ECO:0000256" key="1">
    <source>
        <dbReference type="SAM" id="MobiDB-lite"/>
    </source>
</evidence>
<feature type="compositionally biased region" description="Basic and acidic residues" evidence="1">
    <location>
        <begin position="58"/>
        <end position="73"/>
    </location>
</feature>
<reference evidence="2" key="2">
    <citation type="submission" date="2020-11" db="EMBL/GenBank/DDBJ databases">
        <title>Whole genome sequencing of Colletotrichum sp.</title>
        <authorList>
            <person name="Li H."/>
        </authorList>
    </citation>
    <scope>NUCLEOTIDE SEQUENCE</scope>
    <source>
        <strain evidence="2">CkLH20</strain>
    </source>
</reference>
<dbReference type="RefSeq" id="XP_038748872.1">
    <property type="nucleotide sequence ID" value="XM_038885673.1"/>
</dbReference>
<evidence type="ECO:0000313" key="2">
    <source>
        <dbReference type="EMBL" id="KAF9879411.1"/>
    </source>
</evidence>
<name>A0A9P6IF59_9PEZI</name>
<proteinExistence type="predicted"/>
<organism evidence="2 3">
    <name type="scientific">Colletotrichum karsti</name>
    <dbReference type="NCBI Taxonomy" id="1095194"/>
    <lineage>
        <taxon>Eukaryota</taxon>
        <taxon>Fungi</taxon>
        <taxon>Dikarya</taxon>
        <taxon>Ascomycota</taxon>
        <taxon>Pezizomycotina</taxon>
        <taxon>Sordariomycetes</taxon>
        <taxon>Hypocreomycetidae</taxon>
        <taxon>Glomerellales</taxon>
        <taxon>Glomerellaceae</taxon>
        <taxon>Colletotrichum</taxon>
        <taxon>Colletotrichum boninense species complex</taxon>
    </lineage>
</organism>
<feature type="compositionally biased region" description="Polar residues" evidence="1">
    <location>
        <begin position="336"/>
        <end position="347"/>
    </location>
</feature>
<feature type="region of interest" description="Disordered" evidence="1">
    <location>
        <begin position="314"/>
        <end position="448"/>
    </location>
</feature>
<dbReference type="GeneID" id="62158747"/>
<accession>A0A9P6IF59</accession>
<comment type="caution">
    <text evidence="2">The sequence shown here is derived from an EMBL/GenBank/DDBJ whole genome shotgun (WGS) entry which is preliminary data.</text>
</comment>
<feature type="compositionally biased region" description="Basic and acidic residues" evidence="1">
    <location>
        <begin position="40"/>
        <end position="49"/>
    </location>
</feature>
<dbReference type="AlphaFoldDB" id="A0A9P6IF59"/>
<dbReference type="Proteomes" id="UP000781932">
    <property type="component" value="Unassembled WGS sequence"/>
</dbReference>
<feature type="region of interest" description="Disordered" evidence="1">
    <location>
        <begin position="1"/>
        <end position="94"/>
    </location>
</feature>
<reference evidence="2" key="1">
    <citation type="submission" date="2020-03" db="EMBL/GenBank/DDBJ databases">
        <authorList>
            <person name="He L."/>
        </authorList>
    </citation>
    <scope>NUCLEOTIDE SEQUENCE</scope>
    <source>
        <strain evidence="2">CkLH20</strain>
    </source>
</reference>
<protein>
    <submittedName>
        <fullName evidence="2">Uncharacterized protein</fullName>
    </submittedName>
</protein>
<dbReference type="OrthoDB" id="4840110at2759"/>
<sequence>MNTTRSQYVIRTLQRLPSPASTTVTGPAQLARHSSTLRESSNRSTRDTSNRFSSESPRSTRRESSKRPPRDSFNRPSAEAPRAFPDQASSTPRVNKLTQQFLERLDIGWPMTKNIYQRIPIPQNMAAAQYFVCKFSLDHVMEQYDAADFVMQTHEENPPAVMHGYTYEKKKKNEPVWQWYTGVHKFGKAGIVIRSQARFIKAMRTALFVQGYDKYGRKLPSNPGGPDLRGTFHFHVNLPQEFCTQVTMTEVQEAVNYCLDYFLHKSQWTGGKFQPSMDLKKSLQSRWASKKEMSKPDPSLRGLVYRPWLRKKDMIGGPRPKVEDVLPRPEDVPPMSSVQGKPSLEQSPQPPPKETPEKLESAESTEVPKKWSFPEIKRTKTLTWKRPQDVPPVSNVQEKPPLEQPPQPQKETSEKLQSAESTEAPKKWSFPEIKRTKTLTWKRKDPSS</sequence>
<keyword evidence="3" id="KW-1185">Reference proteome</keyword>
<evidence type="ECO:0000313" key="3">
    <source>
        <dbReference type="Proteomes" id="UP000781932"/>
    </source>
</evidence>
<gene>
    <name evidence="2" type="ORF">CkaCkLH20_02954</name>
</gene>